<dbReference type="EMBL" id="DSVI01000010">
    <property type="protein sequence ID" value="HGT48064.1"/>
    <property type="molecule type" value="Genomic_DNA"/>
</dbReference>
<dbReference type="Pfam" id="PF13174">
    <property type="entry name" value="TPR_6"/>
    <property type="match status" value="1"/>
</dbReference>
<sequence length="239" mass="27542">MMKQFFIAALLFSFSFTSIAYCQEVDIVPYLKQIEKGESNKVKEILPKLKKENPKSANLIFLEGVLTENGQEAISIYQNFMEKYPNNSYADAALYRIYSYYYALGFYDTAGKVLKNLTDKYPDSPYIKMALSQEEARQEEETPLMKDLKDEQAKVNNELNYKFTIQAGAFVKIENAQGLKNELESEGIPCEMKEKNVGGTTFHVVYAGKFQNRNEAEKFLQQLNSRYNLNGRIIEKENN</sequence>
<evidence type="ECO:0000259" key="2">
    <source>
        <dbReference type="PROSITE" id="PS51724"/>
    </source>
</evidence>
<proteinExistence type="predicted"/>
<feature type="domain" description="SPOR" evidence="2">
    <location>
        <begin position="157"/>
        <end position="236"/>
    </location>
</feature>
<organism evidence="3">
    <name type="scientific">Ignavibacterium album</name>
    <dbReference type="NCBI Taxonomy" id="591197"/>
    <lineage>
        <taxon>Bacteria</taxon>
        <taxon>Pseudomonadati</taxon>
        <taxon>Ignavibacteriota</taxon>
        <taxon>Ignavibacteria</taxon>
        <taxon>Ignavibacteriales</taxon>
        <taxon>Ignavibacteriaceae</taxon>
        <taxon>Ignavibacterium</taxon>
    </lineage>
</organism>
<dbReference type="PROSITE" id="PS51724">
    <property type="entry name" value="SPOR"/>
    <property type="match status" value="1"/>
</dbReference>
<dbReference type="SUPFAM" id="SSF110997">
    <property type="entry name" value="Sporulation related repeat"/>
    <property type="match status" value="1"/>
</dbReference>
<dbReference type="AlphaFoldDB" id="A0A832DG59"/>
<dbReference type="Pfam" id="PF05036">
    <property type="entry name" value="SPOR"/>
    <property type="match status" value="1"/>
</dbReference>
<dbReference type="InterPro" id="IPR007730">
    <property type="entry name" value="SPOR-like_dom"/>
</dbReference>
<dbReference type="Gene3D" id="3.30.70.1070">
    <property type="entry name" value="Sporulation related repeat"/>
    <property type="match status" value="1"/>
</dbReference>
<keyword evidence="1" id="KW-0732">Signal</keyword>
<dbReference type="SUPFAM" id="SSF48452">
    <property type="entry name" value="TPR-like"/>
    <property type="match status" value="1"/>
</dbReference>
<dbReference type="InterPro" id="IPR036680">
    <property type="entry name" value="SPOR-like_sf"/>
</dbReference>
<evidence type="ECO:0000313" key="3">
    <source>
        <dbReference type="EMBL" id="HGT48064.1"/>
    </source>
</evidence>
<name>A0A832DG59_9BACT</name>
<dbReference type="InterPro" id="IPR019734">
    <property type="entry name" value="TPR_rpt"/>
</dbReference>
<dbReference type="GO" id="GO:0042834">
    <property type="term" value="F:peptidoglycan binding"/>
    <property type="evidence" value="ECO:0007669"/>
    <property type="project" value="InterPro"/>
</dbReference>
<feature type="chain" id="PRO_5032330589" description="SPOR domain-containing protein" evidence="1">
    <location>
        <begin position="21"/>
        <end position="239"/>
    </location>
</feature>
<dbReference type="Gene3D" id="1.25.40.10">
    <property type="entry name" value="Tetratricopeptide repeat domain"/>
    <property type="match status" value="1"/>
</dbReference>
<dbReference type="InterPro" id="IPR011990">
    <property type="entry name" value="TPR-like_helical_dom_sf"/>
</dbReference>
<accession>A0A832DG59</accession>
<reference evidence="3" key="1">
    <citation type="journal article" date="2020" name="mSystems">
        <title>Genome- and Community-Level Interaction Insights into Carbon Utilization and Element Cycling Functions of Hydrothermarchaeota in Hydrothermal Sediment.</title>
        <authorList>
            <person name="Zhou Z."/>
            <person name="Liu Y."/>
            <person name="Xu W."/>
            <person name="Pan J."/>
            <person name="Luo Z.H."/>
            <person name="Li M."/>
        </authorList>
    </citation>
    <scope>NUCLEOTIDE SEQUENCE [LARGE SCALE GENOMIC DNA]</scope>
    <source>
        <strain evidence="3">SpSt-500</strain>
    </source>
</reference>
<feature type="signal peptide" evidence="1">
    <location>
        <begin position="1"/>
        <end position="20"/>
    </location>
</feature>
<evidence type="ECO:0000256" key="1">
    <source>
        <dbReference type="SAM" id="SignalP"/>
    </source>
</evidence>
<protein>
    <recommendedName>
        <fullName evidence="2">SPOR domain-containing protein</fullName>
    </recommendedName>
</protein>
<comment type="caution">
    <text evidence="3">The sequence shown here is derived from an EMBL/GenBank/DDBJ whole genome shotgun (WGS) entry which is preliminary data.</text>
</comment>
<gene>
    <name evidence="3" type="ORF">ENS56_08515</name>
</gene>